<evidence type="ECO:0000313" key="10">
    <source>
        <dbReference type="Proteomes" id="UP000321793"/>
    </source>
</evidence>
<keyword evidence="10" id="KW-1185">Reference proteome</keyword>
<feature type="region of interest" description="Disordered" evidence="6">
    <location>
        <begin position="197"/>
        <end position="255"/>
    </location>
</feature>
<comment type="subcellular location">
    <subcellularLocation>
        <location evidence="1">Cell membrane</location>
        <topology evidence="1">Single-pass membrane protein</topology>
    </subcellularLocation>
</comment>
<dbReference type="Proteomes" id="UP000321793">
    <property type="component" value="Unassembled WGS sequence"/>
</dbReference>
<feature type="transmembrane region" description="Helical" evidence="7">
    <location>
        <begin position="292"/>
        <end position="310"/>
    </location>
</feature>
<feature type="transmembrane region" description="Helical" evidence="7">
    <location>
        <begin position="130"/>
        <end position="146"/>
    </location>
</feature>
<organism evidence="9 10">
    <name type="scientific">Knoellia locipacati</name>
    <dbReference type="NCBI Taxonomy" id="882824"/>
    <lineage>
        <taxon>Bacteria</taxon>
        <taxon>Bacillati</taxon>
        <taxon>Actinomycetota</taxon>
        <taxon>Actinomycetes</taxon>
        <taxon>Micrococcales</taxon>
        <taxon>Intrasporangiaceae</taxon>
        <taxon>Knoellia</taxon>
    </lineage>
</organism>
<dbReference type="RefSeq" id="WP_147061986.1">
    <property type="nucleotide sequence ID" value="NZ_BAABDN010000001.1"/>
</dbReference>
<feature type="region of interest" description="Disordered" evidence="6">
    <location>
        <begin position="156"/>
        <end position="175"/>
    </location>
</feature>
<dbReference type="OrthoDB" id="7359894at2"/>
<gene>
    <name evidence="9" type="ORF">KLO01_05190</name>
</gene>
<reference evidence="9 10" key="1">
    <citation type="submission" date="2019-07" db="EMBL/GenBank/DDBJ databases">
        <title>Whole genome shotgun sequence of Knoellia locipacati NBRC 109775.</title>
        <authorList>
            <person name="Hosoyama A."/>
            <person name="Uohara A."/>
            <person name="Ohji S."/>
            <person name="Ichikawa N."/>
        </authorList>
    </citation>
    <scope>NUCLEOTIDE SEQUENCE [LARGE SCALE GENOMIC DNA]</scope>
    <source>
        <strain evidence="9 10">NBRC 109775</strain>
    </source>
</reference>
<evidence type="ECO:0000256" key="1">
    <source>
        <dbReference type="ARBA" id="ARBA00004162"/>
    </source>
</evidence>
<feature type="region of interest" description="Disordered" evidence="6">
    <location>
        <begin position="440"/>
        <end position="462"/>
    </location>
</feature>
<dbReference type="GO" id="GO:0005886">
    <property type="term" value="C:plasma membrane"/>
    <property type="evidence" value="ECO:0007669"/>
    <property type="project" value="UniProtKB-SubCell"/>
</dbReference>
<feature type="transmembrane region" description="Helical" evidence="7">
    <location>
        <begin position="105"/>
        <end position="124"/>
    </location>
</feature>
<proteinExistence type="predicted"/>
<keyword evidence="5 7" id="KW-0472">Membrane</keyword>
<dbReference type="InterPro" id="IPR052027">
    <property type="entry name" value="PspC"/>
</dbReference>
<dbReference type="PANTHER" id="PTHR33885">
    <property type="entry name" value="PHAGE SHOCK PROTEIN C"/>
    <property type="match status" value="1"/>
</dbReference>
<evidence type="ECO:0000313" key="9">
    <source>
        <dbReference type="EMBL" id="GEQ12472.1"/>
    </source>
</evidence>
<evidence type="ECO:0000256" key="2">
    <source>
        <dbReference type="ARBA" id="ARBA00022475"/>
    </source>
</evidence>
<feature type="domain" description="Phage shock protein PspC N-terminal" evidence="8">
    <location>
        <begin position="31"/>
        <end position="87"/>
    </location>
</feature>
<keyword evidence="2" id="KW-1003">Cell membrane</keyword>
<dbReference type="AlphaFoldDB" id="A0A512SWY8"/>
<feature type="transmembrane region" description="Helical" evidence="7">
    <location>
        <begin position="317"/>
        <end position="336"/>
    </location>
</feature>
<keyword evidence="4 7" id="KW-1133">Transmembrane helix</keyword>
<feature type="compositionally biased region" description="Polar residues" evidence="6">
    <location>
        <begin position="1"/>
        <end position="18"/>
    </location>
</feature>
<evidence type="ECO:0000256" key="3">
    <source>
        <dbReference type="ARBA" id="ARBA00022692"/>
    </source>
</evidence>
<accession>A0A512SWY8</accession>
<evidence type="ECO:0000256" key="7">
    <source>
        <dbReference type="SAM" id="Phobius"/>
    </source>
</evidence>
<evidence type="ECO:0000256" key="4">
    <source>
        <dbReference type="ARBA" id="ARBA00022989"/>
    </source>
</evidence>
<evidence type="ECO:0000256" key="6">
    <source>
        <dbReference type="SAM" id="MobiDB-lite"/>
    </source>
</evidence>
<dbReference type="EMBL" id="BKBA01000003">
    <property type="protein sequence ID" value="GEQ12472.1"/>
    <property type="molecule type" value="Genomic_DNA"/>
</dbReference>
<feature type="region of interest" description="Disordered" evidence="6">
    <location>
        <begin position="1"/>
        <end position="23"/>
    </location>
</feature>
<protein>
    <recommendedName>
        <fullName evidence="8">Phage shock protein PspC N-terminal domain-containing protein</fullName>
    </recommendedName>
</protein>
<dbReference type="PANTHER" id="PTHR33885:SF3">
    <property type="entry name" value="PHAGE SHOCK PROTEIN C"/>
    <property type="match status" value="1"/>
</dbReference>
<evidence type="ECO:0000256" key="5">
    <source>
        <dbReference type="ARBA" id="ARBA00023136"/>
    </source>
</evidence>
<dbReference type="InterPro" id="IPR007168">
    <property type="entry name" value="Phageshock_PspC_N"/>
</dbReference>
<dbReference type="Pfam" id="PF04024">
    <property type="entry name" value="PspC"/>
    <property type="match status" value="1"/>
</dbReference>
<evidence type="ECO:0000259" key="8">
    <source>
        <dbReference type="Pfam" id="PF04024"/>
    </source>
</evidence>
<keyword evidence="3 7" id="KW-0812">Transmembrane</keyword>
<comment type="caution">
    <text evidence="9">The sequence shown here is derived from an EMBL/GenBank/DDBJ whole genome shotgun (WGS) entry which is preliminary data.</text>
</comment>
<name>A0A512SWY8_9MICO</name>
<feature type="compositionally biased region" description="Pro residues" evidence="6">
    <location>
        <begin position="230"/>
        <end position="251"/>
    </location>
</feature>
<sequence>MTQTPHQAQTGAESQGRPQGSKFWDDISSTGLRRDRSRQWFAGVCSGIARRVDVDPVLIRAAFIALTLFGGFGIVAYLVAWLLMPDEGGRIMARDALDRNNGGDASGAIVLTVIAVLVIAAMVFGDNGFLIGWGIIPLAVVGWLFWRHEQGKSSSAAWQSAGAPGAPAQGHPTAPYAGSPYASNPYAATAPAAASAPPMGNMSMTSPTTAPPAPPAPTTWADAPASHGWQPPPAPPVPPRAHLPLAPPPPPRPRRRTAGIAGFALVLGLAVVGYGAGLMLDGPVGFPGSRELFGGVLALGAASLATMIIGLTGRRSLLSAALVTILGLGVGAAGIVEGNWEGDRGVRTWTPSATTTTQHFDHSVGRATIDLRPLFASLAVPATPAPSGGPALTPPGQPVAPQDLDIEQGAGEMTIIVPAGASAQIRAKAEFGEVRVVGNLPEGISDRDDGSNDGPSETLSLDLGTGAPAVIVRADITVGQITIQEG</sequence>
<feature type="transmembrane region" description="Helical" evidence="7">
    <location>
        <begin position="260"/>
        <end position="280"/>
    </location>
</feature>
<feature type="transmembrane region" description="Helical" evidence="7">
    <location>
        <begin position="61"/>
        <end position="84"/>
    </location>
</feature>